<reference evidence="2" key="2">
    <citation type="submission" date="2023-05" db="EMBL/GenBank/DDBJ databases">
        <authorList>
            <consortium name="Lawrence Berkeley National Laboratory"/>
            <person name="Steindorff A."/>
            <person name="Hensen N."/>
            <person name="Bonometti L."/>
            <person name="Westerberg I."/>
            <person name="Brannstrom I.O."/>
            <person name="Guillou S."/>
            <person name="Cros-Aarteil S."/>
            <person name="Calhoun S."/>
            <person name="Haridas S."/>
            <person name="Kuo A."/>
            <person name="Mondo S."/>
            <person name="Pangilinan J."/>
            <person name="Riley R."/>
            <person name="Labutti K."/>
            <person name="Andreopoulos B."/>
            <person name="Lipzen A."/>
            <person name="Chen C."/>
            <person name="Yanf M."/>
            <person name="Daum C."/>
            <person name="Ng V."/>
            <person name="Clum A."/>
            <person name="Ohm R."/>
            <person name="Martin F."/>
            <person name="Silar P."/>
            <person name="Natvig D."/>
            <person name="Lalanne C."/>
            <person name="Gautier V."/>
            <person name="Ament-Velasquez S.L."/>
            <person name="Kruys A."/>
            <person name="Hutchinson M.I."/>
            <person name="Powell A.J."/>
            <person name="Barry K."/>
            <person name="Miller A.N."/>
            <person name="Grigoriev I.V."/>
            <person name="Debuchy R."/>
            <person name="Gladieux P."/>
            <person name="Thoren M.H."/>
            <person name="Johannesson H."/>
        </authorList>
    </citation>
    <scope>NUCLEOTIDE SEQUENCE</scope>
    <source>
        <strain evidence="2">CBS 731.68</strain>
    </source>
</reference>
<accession>A0AAN6Z452</accession>
<sequence>MAGAEIWVRVCLQKVLNNDCRSISLSRVRCNLMGETMKKGADVGWVIMRQTWLQVSDSIEPPLSPSLRQAWTPMPGREWALRLEEVGCIRTVHRSTPKAFAAAVRILTRRQHSGTGRRHVQHGIVPAGAQRADAD</sequence>
<evidence type="ECO:0000256" key="1">
    <source>
        <dbReference type="SAM" id="MobiDB-lite"/>
    </source>
</evidence>
<dbReference type="Proteomes" id="UP001302602">
    <property type="component" value="Unassembled WGS sequence"/>
</dbReference>
<gene>
    <name evidence="2" type="ORF">N657DRAFT_387680</name>
</gene>
<evidence type="ECO:0000313" key="3">
    <source>
        <dbReference type="Proteomes" id="UP001302602"/>
    </source>
</evidence>
<organism evidence="2 3">
    <name type="scientific">Parathielavia appendiculata</name>
    <dbReference type="NCBI Taxonomy" id="2587402"/>
    <lineage>
        <taxon>Eukaryota</taxon>
        <taxon>Fungi</taxon>
        <taxon>Dikarya</taxon>
        <taxon>Ascomycota</taxon>
        <taxon>Pezizomycotina</taxon>
        <taxon>Sordariomycetes</taxon>
        <taxon>Sordariomycetidae</taxon>
        <taxon>Sordariales</taxon>
        <taxon>Chaetomiaceae</taxon>
        <taxon>Parathielavia</taxon>
    </lineage>
</organism>
<dbReference type="GeneID" id="87823901"/>
<reference evidence="2" key="1">
    <citation type="journal article" date="2023" name="Mol. Phylogenet. Evol.">
        <title>Genome-scale phylogeny and comparative genomics of the fungal order Sordariales.</title>
        <authorList>
            <person name="Hensen N."/>
            <person name="Bonometti L."/>
            <person name="Westerberg I."/>
            <person name="Brannstrom I.O."/>
            <person name="Guillou S."/>
            <person name="Cros-Aarteil S."/>
            <person name="Calhoun S."/>
            <person name="Haridas S."/>
            <person name="Kuo A."/>
            <person name="Mondo S."/>
            <person name="Pangilinan J."/>
            <person name="Riley R."/>
            <person name="LaButti K."/>
            <person name="Andreopoulos B."/>
            <person name="Lipzen A."/>
            <person name="Chen C."/>
            <person name="Yan M."/>
            <person name="Daum C."/>
            <person name="Ng V."/>
            <person name="Clum A."/>
            <person name="Steindorff A."/>
            <person name="Ohm R.A."/>
            <person name="Martin F."/>
            <person name="Silar P."/>
            <person name="Natvig D.O."/>
            <person name="Lalanne C."/>
            <person name="Gautier V."/>
            <person name="Ament-Velasquez S.L."/>
            <person name="Kruys A."/>
            <person name="Hutchinson M.I."/>
            <person name="Powell A.J."/>
            <person name="Barry K."/>
            <person name="Miller A.N."/>
            <person name="Grigoriev I.V."/>
            <person name="Debuchy R."/>
            <person name="Gladieux P."/>
            <person name="Hiltunen Thoren M."/>
            <person name="Johannesson H."/>
        </authorList>
    </citation>
    <scope>NUCLEOTIDE SEQUENCE</scope>
    <source>
        <strain evidence="2">CBS 731.68</strain>
    </source>
</reference>
<feature type="compositionally biased region" description="Basic residues" evidence="1">
    <location>
        <begin position="111"/>
        <end position="121"/>
    </location>
</feature>
<evidence type="ECO:0000313" key="2">
    <source>
        <dbReference type="EMBL" id="KAK4124312.1"/>
    </source>
</evidence>
<protein>
    <submittedName>
        <fullName evidence="2">Uncharacterized protein</fullName>
    </submittedName>
</protein>
<name>A0AAN6Z452_9PEZI</name>
<comment type="caution">
    <text evidence="2">The sequence shown here is derived from an EMBL/GenBank/DDBJ whole genome shotgun (WGS) entry which is preliminary data.</text>
</comment>
<proteinExistence type="predicted"/>
<dbReference type="RefSeq" id="XP_062648083.1">
    <property type="nucleotide sequence ID" value="XM_062787131.1"/>
</dbReference>
<keyword evidence="3" id="KW-1185">Reference proteome</keyword>
<feature type="region of interest" description="Disordered" evidence="1">
    <location>
        <begin position="111"/>
        <end position="135"/>
    </location>
</feature>
<dbReference type="AlphaFoldDB" id="A0AAN6Z452"/>
<dbReference type="EMBL" id="MU853227">
    <property type="protein sequence ID" value="KAK4124312.1"/>
    <property type="molecule type" value="Genomic_DNA"/>
</dbReference>